<dbReference type="GO" id="GO:0006935">
    <property type="term" value="P:chemotaxis"/>
    <property type="evidence" value="ECO:0007669"/>
    <property type="project" value="UniProtKB-KW"/>
</dbReference>
<dbReference type="SMART" id="SM00304">
    <property type="entry name" value="HAMP"/>
    <property type="match status" value="1"/>
</dbReference>
<proteinExistence type="inferred from homology"/>
<dbReference type="InterPro" id="IPR051310">
    <property type="entry name" value="MCP_chemotaxis"/>
</dbReference>
<dbReference type="InterPro" id="IPR003660">
    <property type="entry name" value="HAMP_dom"/>
</dbReference>
<evidence type="ECO:0000313" key="7">
    <source>
        <dbReference type="EMBL" id="RXE59124.1"/>
    </source>
</evidence>
<feature type="transmembrane region" description="Helical" evidence="4">
    <location>
        <begin position="193"/>
        <end position="212"/>
    </location>
</feature>
<dbReference type="InterPro" id="IPR004090">
    <property type="entry name" value="Chemotax_Me-accpt_rcpt"/>
</dbReference>
<dbReference type="PANTHER" id="PTHR43531">
    <property type="entry name" value="PROTEIN ICFG"/>
    <property type="match status" value="1"/>
</dbReference>
<keyword evidence="4" id="KW-0812">Transmembrane</keyword>
<dbReference type="Pfam" id="PF00015">
    <property type="entry name" value="MCPsignal"/>
    <property type="match status" value="1"/>
</dbReference>
<dbReference type="SUPFAM" id="SSF58104">
    <property type="entry name" value="Methyl-accepting chemotaxis protein (MCP) signaling domain"/>
    <property type="match status" value="1"/>
</dbReference>
<dbReference type="GO" id="GO:0005886">
    <property type="term" value="C:plasma membrane"/>
    <property type="evidence" value="ECO:0007669"/>
    <property type="project" value="TreeGrafter"/>
</dbReference>
<comment type="caution">
    <text evidence="7">The sequence shown here is derived from an EMBL/GenBank/DDBJ whole genome shotgun (WGS) entry which is preliminary data.</text>
</comment>
<dbReference type="CDD" id="cd06225">
    <property type="entry name" value="HAMP"/>
    <property type="match status" value="1"/>
</dbReference>
<evidence type="ECO:0000256" key="4">
    <source>
        <dbReference type="SAM" id="Phobius"/>
    </source>
</evidence>
<dbReference type="FunFam" id="1.10.287.950:FF:000001">
    <property type="entry name" value="Methyl-accepting chemotaxis sensory transducer"/>
    <property type="match status" value="1"/>
</dbReference>
<dbReference type="InterPro" id="IPR004089">
    <property type="entry name" value="MCPsignal_dom"/>
</dbReference>
<evidence type="ECO:0000256" key="3">
    <source>
        <dbReference type="PROSITE-ProRule" id="PRU00284"/>
    </source>
</evidence>
<evidence type="ECO:0000259" key="5">
    <source>
        <dbReference type="PROSITE" id="PS50111"/>
    </source>
</evidence>
<dbReference type="InterPro" id="IPR047347">
    <property type="entry name" value="YvaQ-like_sensor"/>
</dbReference>
<comment type="similarity">
    <text evidence="2">Belongs to the methyl-accepting chemotaxis (MCP) protein family.</text>
</comment>
<dbReference type="CDD" id="cd11386">
    <property type="entry name" value="MCP_signal"/>
    <property type="match status" value="1"/>
</dbReference>
<dbReference type="EMBL" id="RLII01000009">
    <property type="protein sequence ID" value="RXE59124.1"/>
    <property type="molecule type" value="Genomic_DNA"/>
</dbReference>
<evidence type="ECO:0000256" key="2">
    <source>
        <dbReference type="ARBA" id="ARBA00029447"/>
    </source>
</evidence>
<evidence type="ECO:0000256" key="1">
    <source>
        <dbReference type="ARBA" id="ARBA00022500"/>
    </source>
</evidence>
<dbReference type="PROSITE" id="PS50111">
    <property type="entry name" value="CHEMOTAXIS_TRANSDUC_2"/>
    <property type="match status" value="1"/>
</dbReference>
<organism evidence="7 8">
    <name type="scientific">Acetivibrio mesophilus</name>
    <dbReference type="NCBI Taxonomy" id="2487273"/>
    <lineage>
        <taxon>Bacteria</taxon>
        <taxon>Bacillati</taxon>
        <taxon>Bacillota</taxon>
        <taxon>Clostridia</taxon>
        <taxon>Eubacteriales</taxon>
        <taxon>Oscillospiraceae</taxon>
        <taxon>Acetivibrio</taxon>
    </lineage>
</organism>
<sequence>MMRWYYDLKISAKLIIAFLVLAVIAGVVGGVALVNINNMSQADVQLYEDNTMGINYIAEAALQFQRMRFNAARMMLFDDSAKQKESMVKIEEHIVNVGKYLSLYEDAITNDTDRKLFDELGPKWEKYKSTVNKEMELVKLGQMEEAQTLLLGDMAEAGDTLRDALEVLMEYNSTAAKARVDENKRIASSASTIMIMVVFVGVLIAIALGVFISRIISKPIAKLVDAADRLALGDVDVDIKAETKDEIGKLVESFKGMVENIREQAYVVEKIAAGDMTVDVKVKSDKDLLGKKLSEMVETNNEVLSNINEVAGQVASGSKQVSDSSMQLSQGATEQASSIEELTASLEQVSTQTKLSAQNANQANELAEIARSNAEQGNKQMADMLNAMEEINNSSSNISRIIKVIDEIAFQTNILALNAAVEAARAGQHGKGFAVVAEEVRNLAARSANAAKETTELIEGTIKRTENGTKIARETAEALYKIVEDVSKAASLVNDIAVASNEQAAAITQINQGIAQVSHVVQTNSATSEESAAASEELYSQAEFLKQSVAKFKLKNMGKMTYNRYKELSPEIMKMLGEYTEKKQPNNPNKEKDMRYIDNMGASENDISDLKQKILLSDNEFGKY</sequence>
<dbReference type="GO" id="GO:0007165">
    <property type="term" value="P:signal transduction"/>
    <property type="evidence" value="ECO:0007669"/>
    <property type="project" value="UniProtKB-KW"/>
</dbReference>
<reference evidence="8" key="1">
    <citation type="submission" date="2018-11" db="EMBL/GenBank/DDBJ databases">
        <title>Genome sequencing of a novel mesophilic and cellulolytic organism within the genus Hungateiclostridium.</title>
        <authorList>
            <person name="Rettenmaier R."/>
            <person name="Liebl W."/>
            <person name="Zverlov V."/>
        </authorList>
    </citation>
    <scope>NUCLEOTIDE SEQUENCE [LARGE SCALE GENOMIC DNA]</scope>
    <source>
        <strain evidence="8">N2K1</strain>
    </source>
</reference>
<dbReference type="Gene3D" id="1.10.287.950">
    <property type="entry name" value="Methyl-accepting chemotaxis protein"/>
    <property type="match status" value="1"/>
</dbReference>
<keyword evidence="3" id="KW-0807">Transducer</keyword>
<dbReference type="InterPro" id="IPR024478">
    <property type="entry name" value="HlyB_4HB_MCP"/>
</dbReference>
<dbReference type="Pfam" id="PF00672">
    <property type="entry name" value="HAMP"/>
    <property type="match status" value="1"/>
</dbReference>
<accession>A0A4Q0I4A9</accession>
<keyword evidence="4" id="KW-0472">Membrane</keyword>
<feature type="domain" description="Methyl-accepting transducer" evidence="5">
    <location>
        <begin position="310"/>
        <end position="539"/>
    </location>
</feature>
<dbReference type="Pfam" id="PF12729">
    <property type="entry name" value="4HB_MCP_1"/>
    <property type="match status" value="1"/>
</dbReference>
<dbReference type="Gene3D" id="6.10.340.10">
    <property type="match status" value="1"/>
</dbReference>
<dbReference type="PRINTS" id="PR00260">
    <property type="entry name" value="CHEMTRNSDUCR"/>
</dbReference>
<gene>
    <name evidence="7" type="ORF">EFD62_08985</name>
</gene>
<dbReference type="Proteomes" id="UP000289166">
    <property type="component" value="Unassembled WGS sequence"/>
</dbReference>
<keyword evidence="4" id="KW-1133">Transmembrane helix</keyword>
<dbReference type="GO" id="GO:0004888">
    <property type="term" value="F:transmembrane signaling receptor activity"/>
    <property type="evidence" value="ECO:0007669"/>
    <property type="project" value="InterPro"/>
</dbReference>
<keyword evidence="8" id="KW-1185">Reference proteome</keyword>
<feature type="domain" description="HAMP" evidence="6">
    <location>
        <begin position="214"/>
        <end position="266"/>
    </location>
</feature>
<dbReference type="AlphaFoldDB" id="A0A4Q0I4A9"/>
<dbReference type="CDD" id="cd19411">
    <property type="entry name" value="MCP2201-like_sensor"/>
    <property type="match status" value="1"/>
</dbReference>
<dbReference type="OrthoDB" id="1862723at2"/>
<dbReference type="PROSITE" id="PS50885">
    <property type="entry name" value="HAMP"/>
    <property type="match status" value="1"/>
</dbReference>
<evidence type="ECO:0000259" key="6">
    <source>
        <dbReference type="PROSITE" id="PS50885"/>
    </source>
</evidence>
<name>A0A4Q0I4A9_9FIRM</name>
<dbReference type="SMART" id="SM00283">
    <property type="entry name" value="MA"/>
    <property type="match status" value="1"/>
</dbReference>
<protein>
    <submittedName>
        <fullName evidence="7">Methyl-accepting chemotaxis protein</fullName>
    </submittedName>
</protein>
<keyword evidence="1" id="KW-0145">Chemotaxis</keyword>
<dbReference type="PANTHER" id="PTHR43531:SF11">
    <property type="entry name" value="METHYL-ACCEPTING CHEMOTAXIS PROTEIN 3"/>
    <property type="match status" value="1"/>
</dbReference>
<evidence type="ECO:0000313" key="8">
    <source>
        <dbReference type="Proteomes" id="UP000289166"/>
    </source>
</evidence>